<keyword evidence="2" id="KW-1185">Reference proteome</keyword>
<protein>
    <submittedName>
        <fullName evidence="1">Sulfur carrier protein</fullName>
    </submittedName>
</protein>
<dbReference type="RefSeq" id="WP_089244944.1">
    <property type="nucleotide sequence ID" value="NZ_FZOW01000004.1"/>
</dbReference>
<dbReference type="SUPFAM" id="SSF54285">
    <property type="entry name" value="MoaD/ThiS"/>
    <property type="match status" value="1"/>
</dbReference>
<dbReference type="EMBL" id="FZOW01000004">
    <property type="protein sequence ID" value="SNS65058.1"/>
    <property type="molecule type" value="Genomic_DNA"/>
</dbReference>
<dbReference type="PANTHER" id="PTHR34472">
    <property type="entry name" value="SULFUR CARRIER PROTEIN THIS"/>
    <property type="match status" value="1"/>
</dbReference>
<name>A0A239G8G0_9NOCA</name>
<organism evidence="1 2">
    <name type="scientific">Rhodococcoides kyotonense</name>
    <dbReference type="NCBI Taxonomy" id="398843"/>
    <lineage>
        <taxon>Bacteria</taxon>
        <taxon>Bacillati</taxon>
        <taxon>Actinomycetota</taxon>
        <taxon>Actinomycetes</taxon>
        <taxon>Mycobacteriales</taxon>
        <taxon>Nocardiaceae</taxon>
        <taxon>Rhodococcoides</taxon>
    </lineage>
</organism>
<dbReference type="InterPro" id="IPR016155">
    <property type="entry name" value="Mopterin_synth/thiamin_S_b"/>
</dbReference>
<dbReference type="NCBIfam" id="TIGR01683">
    <property type="entry name" value="thiS"/>
    <property type="match status" value="1"/>
</dbReference>
<evidence type="ECO:0000313" key="2">
    <source>
        <dbReference type="Proteomes" id="UP000198327"/>
    </source>
</evidence>
<evidence type="ECO:0000313" key="1">
    <source>
        <dbReference type="EMBL" id="SNS65058.1"/>
    </source>
</evidence>
<dbReference type="Pfam" id="PF02597">
    <property type="entry name" value="ThiS"/>
    <property type="match status" value="1"/>
</dbReference>
<dbReference type="CDD" id="cd00565">
    <property type="entry name" value="Ubl_ThiS"/>
    <property type="match status" value="1"/>
</dbReference>
<dbReference type="PANTHER" id="PTHR34472:SF1">
    <property type="entry name" value="SULFUR CARRIER PROTEIN THIS"/>
    <property type="match status" value="1"/>
</dbReference>
<dbReference type="InterPro" id="IPR010035">
    <property type="entry name" value="Thi_S"/>
</dbReference>
<dbReference type="AlphaFoldDB" id="A0A239G8G0"/>
<dbReference type="InterPro" id="IPR003749">
    <property type="entry name" value="ThiS/MoaD-like"/>
</dbReference>
<sequence>MITVNGQDHVLDDDVTMRQLLDQLSMPEKGIAVAVDGVVLPKSRWDVTTVEKGCTVEILTAVQGG</sequence>
<proteinExistence type="predicted"/>
<dbReference type="OrthoDB" id="163636at2"/>
<dbReference type="Gene3D" id="3.10.20.30">
    <property type="match status" value="1"/>
</dbReference>
<dbReference type="STRING" id="398843.A3K89_16745"/>
<accession>A0A239G8G0</accession>
<dbReference type="Proteomes" id="UP000198327">
    <property type="component" value="Unassembled WGS sequence"/>
</dbReference>
<reference evidence="2" key="1">
    <citation type="submission" date="2017-06" db="EMBL/GenBank/DDBJ databases">
        <authorList>
            <person name="Varghese N."/>
            <person name="Submissions S."/>
        </authorList>
    </citation>
    <scope>NUCLEOTIDE SEQUENCE [LARGE SCALE GENOMIC DNA]</scope>
    <source>
        <strain evidence="2">JCM 23211</strain>
    </source>
</reference>
<gene>
    <name evidence="1" type="ORF">SAMN05421642_10497</name>
</gene>
<dbReference type="InterPro" id="IPR012675">
    <property type="entry name" value="Beta-grasp_dom_sf"/>
</dbReference>